<dbReference type="EMBL" id="CP028918">
    <property type="protein sequence ID" value="AWB47676.1"/>
    <property type="molecule type" value="Genomic_DNA"/>
</dbReference>
<reference evidence="9 10" key="1">
    <citation type="submission" date="2018-04" db="EMBL/GenBank/DDBJ databases">
        <title>Genome sequencing of Gemmobacter.</title>
        <authorList>
            <person name="Yi H."/>
            <person name="Baek M.-G."/>
        </authorList>
    </citation>
    <scope>NUCLEOTIDE SEQUENCE [LARGE SCALE GENOMIC DNA]</scope>
    <source>
        <strain evidence="9 10">HYN0069</strain>
    </source>
</reference>
<dbReference type="OrthoDB" id="9342475at2"/>
<keyword evidence="10" id="KW-1185">Reference proteome</keyword>
<evidence type="ECO:0000256" key="7">
    <source>
        <dbReference type="ARBA" id="ARBA00023136"/>
    </source>
</evidence>
<dbReference type="InterPro" id="IPR018511">
    <property type="entry name" value="Hemolysin-typ_Ca-bd_CS"/>
</dbReference>
<dbReference type="GO" id="GO:0016020">
    <property type="term" value="C:membrane"/>
    <property type="evidence" value="ECO:0007669"/>
    <property type="project" value="UniProtKB-SubCell"/>
</dbReference>
<evidence type="ECO:0000256" key="2">
    <source>
        <dbReference type="ARBA" id="ARBA00004613"/>
    </source>
</evidence>
<dbReference type="InterPro" id="IPR011049">
    <property type="entry name" value="Serralysin-like_metalloprot_C"/>
</dbReference>
<keyword evidence="3" id="KW-0964">Secreted</keyword>
<dbReference type="PANTHER" id="PTHR38340">
    <property type="entry name" value="S-LAYER PROTEIN"/>
    <property type="match status" value="1"/>
</dbReference>
<keyword evidence="5" id="KW-0677">Repeat</keyword>
<organism evidence="9 10">
    <name type="scientific">Paragemmobacter aquarius</name>
    <dbReference type="NCBI Taxonomy" id="2169400"/>
    <lineage>
        <taxon>Bacteria</taxon>
        <taxon>Pseudomonadati</taxon>
        <taxon>Pseudomonadota</taxon>
        <taxon>Alphaproteobacteria</taxon>
        <taxon>Rhodobacterales</taxon>
        <taxon>Paracoccaceae</taxon>
        <taxon>Paragemmobacter</taxon>
    </lineage>
</organism>
<proteinExistence type="predicted"/>
<evidence type="ECO:0000256" key="8">
    <source>
        <dbReference type="SAM" id="MobiDB-lite"/>
    </source>
</evidence>
<evidence type="ECO:0008006" key="11">
    <source>
        <dbReference type="Google" id="ProtNLM"/>
    </source>
</evidence>
<keyword evidence="7" id="KW-0472">Membrane</keyword>
<dbReference type="AlphaFoldDB" id="A0A2S0UIN8"/>
<dbReference type="PRINTS" id="PR01488">
    <property type="entry name" value="RTXTOXINA"/>
</dbReference>
<dbReference type="RefSeq" id="WP_108434501.1">
    <property type="nucleotide sequence ID" value="NZ_CP028918.1"/>
</dbReference>
<comment type="subcellular location">
    <subcellularLocation>
        <location evidence="1">Membrane</location>
    </subcellularLocation>
    <subcellularLocation>
        <location evidence="2">Secreted</location>
    </subcellularLocation>
</comment>
<dbReference type="GO" id="GO:0090729">
    <property type="term" value="F:toxin activity"/>
    <property type="evidence" value="ECO:0007669"/>
    <property type="project" value="UniProtKB-KW"/>
</dbReference>
<dbReference type="InterPro" id="IPR050557">
    <property type="entry name" value="RTX_toxin/Mannuronan_C5-epim"/>
</dbReference>
<dbReference type="KEGG" id="geh:HYN69_03410"/>
<dbReference type="SUPFAM" id="SSF51120">
    <property type="entry name" value="beta-Roll"/>
    <property type="match status" value="5"/>
</dbReference>
<dbReference type="InterPro" id="IPR001343">
    <property type="entry name" value="Hemolysn_Ca-bd"/>
</dbReference>
<feature type="region of interest" description="Disordered" evidence="8">
    <location>
        <begin position="610"/>
        <end position="650"/>
    </location>
</feature>
<keyword evidence="6" id="KW-0843">Virulence</keyword>
<evidence type="ECO:0000256" key="3">
    <source>
        <dbReference type="ARBA" id="ARBA00022525"/>
    </source>
</evidence>
<keyword evidence="4" id="KW-0800">Toxin</keyword>
<accession>A0A2S0UIN8</accession>
<evidence type="ECO:0000256" key="1">
    <source>
        <dbReference type="ARBA" id="ARBA00004370"/>
    </source>
</evidence>
<dbReference type="Pfam" id="PF00353">
    <property type="entry name" value="HemolysinCabind"/>
    <property type="match status" value="9"/>
</dbReference>
<dbReference type="GO" id="GO:0005509">
    <property type="term" value="F:calcium ion binding"/>
    <property type="evidence" value="ECO:0007669"/>
    <property type="project" value="InterPro"/>
</dbReference>
<dbReference type="InterPro" id="IPR003995">
    <property type="entry name" value="RTX_toxin_determinant-A"/>
</dbReference>
<dbReference type="Proteomes" id="UP000244496">
    <property type="component" value="Chromosome"/>
</dbReference>
<dbReference type="GO" id="GO:0005576">
    <property type="term" value="C:extracellular region"/>
    <property type="evidence" value="ECO:0007669"/>
    <property type="project" value="UniProtKB-SubCell"/>
</dbReference>
<protein>
    <recommendedName>
        <fullName evidence="11">Ca2+-binding protein, RTX toxin-related</fullName>
    </recommendedName>
</protein>
<evidence type="ECO:0000256" key="4">
    <source>
        <dbReference type="ARBA" id="ARBA00022656"/>
    </source>
</evidence>
<dbReference type="Gene3D" id="2.150.10.10">
    <property type="entry name" value="Serralysin-like metalloprotease, C-terminal"/>
    <property type="match status" value="8"/>
</dbReference>
<dbReference type="PANTHER" id="PTHR38340:SF1">
    <property type="entry name" value="S-LAYER PROTEIN"/>
    <property type="match status" value="1"/>
</dbReference>
<dbReference type="PRINTS" id="PR00313">
    <property type="entry name" value="CABNDNGRPT"/>
</dbReference>
<name>A0A2S0UIN8_9RHOB</name>
<gene>
    <name evidence="9" type="ORF">HYN69_03410</name>
</gene>
<evidence type="ECO:0000256" key="5">
    <source>
        <dbReference type="ARBA" id="ARBA00022737"/>
    </source>
</evidence>
<sequence>MEFRTVGVVPGARFGVPMPQSSLLIEPGGTVLRVFNPVQGETVRVALSSTALSTVLGFSNHGTARNAVTVGGEAGSLATDLMASARMAPGVAMTGYLAPGAASPVQAVTLMAVGVGGTDYMVASRPAGAGIEVFRIDAGQALTRVAVVADTATIAAAGVSAMACAEVGGEMVVFAASATEHGITSYRMTAAGGLAVADTKGAAQEVPVQGITVLKTVQAGGETWLIAGAAGSSSLTVFRIAAGGVMVPVDHVIDELGTRFAGVAALDAVVVGDRVFVVAAGSDDGITLLTLLPDGTLLHLASLADSTGMALAKVSDLRIGVADGQLQIFALSGAEAGLSQLSVDLRALGVLGQTGTGGDDLLVAPAGGGVVSGAAGRDILLDGAANDTLTGGAGADIFVLTADGRRDVIADFDITQDRIDLTRWMYFRNSGQLEITPTATGAVLRFWGEELELRNITGQPFLAADLRALDFGAMSRMPFVPVVLEPDPVDTRIMGTAGNDTLAGTEAADVMAGLAGDDVILASAGADTISGGDGRDWLSYAGFTAAVAIDQRNWARSSANVREDAIDGIEGFIGTGSGDTMTGTSRPAAFRGEGGNDLLVSGTAGGTLDGGAGHDTLTGGTGADWLSGGTGDDSIEGGAGNDTAEGGTGDDLIWGGAGLDVLSGGEGDEFLYGGDGGDSVTGGAGNDWLYGGLGDDTLDGSDGNDWLWGDAGNDTLEGGAGNDILVGDTGNSLLSGGAGDDLMLGGDGVDVMVDGTGNDTMLGGGGSDIVWASDGIDWLFGDDGDDTVGGGAGNDYLFGGAGADYIDGSDGDNYIDGSDGGDTIVGGNAVDLMFGGAGNDFFRAEGGNDYIDGSTGDDYVDAGAGNDIVIAGAGADRVLAGAGNDFVMGDAGNDLLSGMAGSDFMLGGDGRDTLDGGAGIDVLFGGADADVFLFTNLANAEFDLVRDFQDGIDRIQLNGLPEATGAAKFGGLFIRDVTVGGLACADIIRFGSVIRVEGITAAKLTITDFLFG</sequence>
<dbReference type="PROSITE" id="PS00330">
    <property type="entry name" value="HEMOLYSIN_CALCIUM"/>
    <property type="match status" value="2"/>
</dbReference>
<evidence type="ECO:0000256" key="6">
    <source>
        <dbReference type="ARBA" id="ARBA00023026"/>
    </source>
</evidence>
<evidence type="ECO:0000313" key="10">
    <source>
        <dbReference type="Proteomes" id="UP000244496"/>
    </source>
</evidence>
<evidence type="ECO:0000313" key="9">
    <source>
        <dbReference type="EMBL" id="AWB47676.1"/>
    </source>
</evidence>